<dbReference type="Proteomes" id="UP001150942">
    <property type="component" value="Unassembled WGS sequence"/>
</dbReference>
<feature type="region of interest" description="Disordered" evidence="2">
    <location>
        <begin position="882"/>
        <end position="916"/>
    </location>
</feature>
<keyword evidence="4" id="KW-1185">Reference proteome</keyword>
<dbReference type="EMBL" id="JAPQKQ010000006">
    <property type="protein sequence ID" value="KAJ5192446.1"/>
    <property type="molecule type" value="Genomic_DNA"/>
</dbReference>
<evidence type="ECO:0000313" key="3">
    <source>
        <dbReference type="EMBL" id="KAJ5192446.1"/>
    </source>
</evidence>
<comment type="caution">
    <text evidence="3">The sequence shown here is derived from an EMBL/GenBank/DDBJ whole genome shotgun (WGS) entry which is preliminary data.</text>
</comment>
<feature type="coiled-coil region" evidence="1">
    <location>
        <begin position="837"/>
        <end position="864"/>
    </location>
</feature>
<evidence type="ECO:0000256" key="2">
    <source>
        <dbReference type="SAM" id="MobiDB-lite"/>
    </source>
</evidence>
<gene>
    <name evidence="3" type="ORF">N7449_008588</name>
</gene>
<proteinExistence type="predicted"/>
<dbReference type="OrthoDB" id="5332870at2759"/>
<accession>A0A9W9M7C2</accession>
<dbReference type="AlphaFoldDB" id="A0A9W9M7C2"/>
<protein>
    <submittedName>
        <fullName evidence="3">Uncharacterized protein</fullName>
    </submittedName>
</protein>
<name>A0A9W9M7C2_9EURO</name>
<feature type="coiled-coil region" evidence="1">
    <location>
        <begin position="568"/>
        <end position="800"/>
    </location>
</feature>
<keyword evidence="1" id="KW-0175">Coiled coil</keyword>
<organism evidence="3 4">
    <name type="scientific">Penicillium cf. viridicatum</name>
    <dbReference type="NCBI Taxonomy" id="2972119"/>
    <lineage>
        <taxon>Eukaryota</taxon>
        <taxon>Fungi</taxon>
        <taxon>Dikarya</taxon>
        <taxon>Ascomycota</taxon>
        <taxon>Pezizomycotina</taxon>
        <taxon>Eurotiomycetes</taxon>
        <taxon>Eurotiomycetidae</taxon>
        <taxon>Eurotiales</taxon>
        <taxon>Aspergillaceae</taxon>
        <taxon>Penicillium</taxon>
    </lineage>
</organism>
<feature type="region of interest" description="Disordered" evidence="2">
    <location>
        <begin position="928"/>
        <end position="1020"/>
    </location>
</feature>
<evidence type="ECO:0000313" key="4">
    <source>
        <dbReference type="Proteomes" id="UP001150942"/>
    </source>
</evidence>
<reference evidence="3" key="2">
    <citation type="journal article" date="2023" name="IMA Fungus">
        <title>Comparative genomic study of the Penicillium genus elucidates a diverse pangenome and 15 lateral gene transfer events.</title>
        <authorList>
            <person name="Petersen C."/>
            <person name="Sorensen T."/>
            <person name="Nielsen M.R."/>
            <person name="Sondergaard T.E."/>
            <person name="Sorensen J.L."/>
            <person name="Fitzpatrick D.A."/>
            <person name="Frisvad J.C."/>
            <person name="Nielsen K.L."/>
        </authorList>
    </citation>
    <scope>NUCLEOTIDE SEQUENCE</scope>
    <source>
        <strain evidence="3">IBT 20477</strain>
    </source>
</reference>
<feature type="compositionally biased region" description="Polar residues" evidence="2">
    <location>
        <begin position="989"/>
        <end position="1011"/>
    </location>
</feature>
<feature type="compositionally biased region" description="Low complexity" evidence="2">
    <location>
        <begin position="956"/>
        <end position="971"/>
    </location>
</feature>
<sequence>MAEQLAQLVREVERLVTAPYVPSLQDLHDLVQQSTSSTIGAWALCKPCQVGLLADVLVEALSRSRVALPLITAFASTSSFRDALLERQPVILDAFLEKAVDTNGAEYFPACIALFSSPLPAGVVPPARIAPFITKLVGMMAENPCVETVTPIHALISGFKGSPRILNDIPSEIMSNLQLEFTKTLRNLDDHMGNLLCLATFAQIATALSTTSQNQHGSDIPWLLNIKHFFGQKRGLKTLDLVVLRVILACSSSCNLAPPDAAESIRLAICIADAIEPEQKQAWMAGNSPKIAKLCEKAVRDGLYGQTQTMAIVFLLTLLPAHSLPSQLRELGIKVLLSKNSQETMEKIPRQLIPRLAKSLAESGEPATRQLLAFTFDVLRGSKWSGIGEMATLHLAHLVLAGVQEVHTEIMLSSLNNSMLPLREVLGEVVESFPRQPSESQCSGRAWCASELSTKQNRLFLSLLRLCNQASAQNGSDIIMESFMGRVEQSMPSLDCAFSTTAPKAFRGSLALRDRHEFSSTQINRNWRSGVTELFMQNAQTSHDSMMRKIEDTCFDLERRCHDVEGPLRAVEEERDLYASENEQLRRQNEELNEQLKAENTEIQTKLRNSHESFVELNNENTRLEQLLQGQYTYTDELTRSLESAREELQQQQRSSENALLVEKEKARSKELEMIATLTGKDDQLDDLQEEMCRLQMKNEQARQSFDQISSEKATLSELSSSLEQELASATEALKQTRLYADEKEDELSRLLAQEEELRKGLGSVESTVAQQNIEVERLYSTLEESEEKSRSKIEKLKHDHEAEASWATSEIAKHETENRRLHAAMQAAALDASRDAQSKGKRIQHLERKVQALRDERAAKAREFSEAQQHISRLMGVMGFSANAPDSNAPPRHQRTRSSVNATPAARIPQTISDDEDDVQLAESFESMTSNFNGPTPKRPRGNRKSTNLPYDLNTPSAAAPKTKSPALASGMSRSVRKPLAETDHNSPTKSQPSSASKRNQVDDSFQETQAPGDLEGNRLHNLDLDMDLEFSRDFLFSSTAFTGSTDQIPPQ</sequence>
<reference evidence="3" key="1">
    <citation type="submission" date="2022-11" db="EMBL/GenBank/DDBJ databases">
        <authorList>
            <person name="Petersen C."/>
        </authorList>
    </citation>
    <scope>NUCLEOTIDE SEQUENCE</scope>
    <source>
        <strain evidence="3">IBT 20477</strain>
    </source>
</reference>
<evidence type="ECO:0000256" key="1">
    <source>
        <dbReference type="SAM" id="Coils"/>
    </source>
</evidence>